<dbReference type="Pfam" id="PF10277">
    <property type="entry name" value="Frag1"/>
    <property type="match status" value="1"/>
</dbReference>
<feature type="non-terminal residue" evidence="3">
    <location>
        <position position="248"/>
    </location>
</feature>
<dbReference type="GO" id="GO:0005789">
    <property type="term" value="C:endoplasmic reticulum membrane"/>
    <property type="evidence" value="ECO:0007669"/>
    <property type="project" value="TreeGrafter"/>
</dbReference>
<protein>
    <recommendedName>
        <fullName evidence="2">CWH43-like N-terminal domain-containing protein</fullName>
    </recommendedName>
</protein>
<keyword evidence="1" id="KW-0812">Transmembrane</keyword>
<dbReference type="InterPro" id="IPR019402">
    <property type="entry name" value="CWH43_N"/>
</dbReference>
<feature type="domain" description="CWH43-like N-terminal" evidence="2">
    <location>
        <begin position="17"/>
        <end position="232"/>
    </location>
</feature>
<dbReference type="AlphaFoldDB" id="A0AAN5D172"/>
<name>A0AAN5D172_9BILA</name>
<feature type="transmembrane region" description="Helical" evidence="1">
    <location>
        <begin position="76"/>
        <end position="95"/>
    </location>
</feature>
<dbReference type="EMBL" id="BTRK01000005">
    <property type="protein sequence ID" value="GMR54506.1"/>
    <property type="molecule type" value="Genomic_DNA"/>
</dbReference>
<evidence type="ECO:0000313" key="3">
    <source>
        <dbReference type="EMBL" id="GMR54506.1"/>
    </source>
</evidence>
<dbReference type="PANTHER" id="PTHR12892">
    <property type="entry name" value="FGF RECEPTOR ACTIVATING PROTEIN 1"/>
    <property type="match status" value="1"/>
</dbReference>
<dbReference type="GO" id="GO:0000139">
    <property type="term" value="C:Golgi membrane"/>
    <property type="evidence" value="ECO:0007669"/>
    <property type="project" value="InterPro"/>
</dbReference>
<feature type="non-terminal residue" evidence="3">
    <location>
        <position position="1"/>
    </location>
</feature>
<keyword evidence="1" id="KW-0472">Membrane</keyword>
<feature type="transmembrane region" description="Helical" evidence="1">
    <location>
        <begin position="107"/>
        <end position="128"/>
    </location>
</feature>
<reference evidence="4" key="1">
    <citation type="submission" date="2022-10" db="EMBL/GenBank/DDBJ databases">
        <title>Genome assembly of Pristionchus species.</title>
        <authorList>
            <person name="Yoshida K."/>
            <person name="Sommer R.J."/>
        </authorList>
    </citation>
    <scope>NUCLEOTIDE SEQUENCE [LARGE SCALE GENOMIC DNA]</scope>
    <source>
        <strain evidence="4">RS5460</strain>
    </source>
</reference>
<gene>
    <name evidence="3" type="ORF">PMAYCL1PPCAC_24701</name>
</gene>
<organism evidence="3 4">
    <name type="scientific">Pristionchus mayeri</name>
    <dbReference type="NCBI Taxonomy" id="1317129"/>
    <lineage>
        <taxon>Eukaryota</taxon>
        <taxon>Metazoa</taxon>
        <taxon>Ecdysozoa</taxon>
        <taxon>Nematoda</taxon>
        <taxon>Chromadorea</taxon>
        <taxon>Rhabditida</taxon>
        <taxon>Rhabditina</taxon>
        <taxon>Diplogasteromorpha</taxon>
        <taxon>Diplogasteroidea</taxon>
        <taxon>Neodiplogasteridae</taxon>
        <taxon>Pristionchus</taxon>
    </lineage>
</organism>
<evidence type="ECO:0000313" key="4">
    <source>
        <dbReference type="Proteomes" id="UP001328107"/>
    </source>
</evidence>
<evidence type="ECO:0000259" key="2">
    <source>
        <dbReference type="Pfam" id="PF10277"/>
    </source>
</evidence>
<dbReference type="GO" id="GO:0006506">
    <property type="term" value="P:GPI anchor biosynthetic process"/>
    <property type="evidence" value="ECO:0007669"/>
    <property type="project" value="TreeGrafter"/>
</dbReference>
<feature type="transmembrane region" description="Helical" evidence="1">
    <location>
        <begin position="12"/>
        <end position="39"/>
    </location>
</feature>
<comment type="caution">
    <text evidence="3">The sequence shown here is derived from an EMBL/GenBank/DDBJ whole genome shotgun (WGS) entry which is preliminary data.</text>
</comment>
<feature type="transmembrane region" description="Helical" evidence="1">
    <location>
        <begin position="134"/>
        <end position="154"/>
    </location>
</feature>
<keyword evidence="1" id="KW-1133">Transmembrane helix</keyword>
<dbReference type="PANTHER" id="PTHR12892:SF15">
    <property type="entry name" value="POST-GPI ATTACHMENT TO PROTEINS FACTOR 2-LIKE"/>
    <property type="match status" value="1"/>
</dbReference>
<feature type="transmembrane region" description="Helical" evidence="1">
    <location>
        <begin position="204"/>
        <end position="228"/>
    </location>
</feature>
<keyword evidence="4" id="KW-1185">Reference proteome</keyword>
<dbReference type="Proteomes" id="UP001328107">
    <property type="component" value="Unassembled WGS sequence"/>
</dbReference>
<dbReference type="InterPro" id="IPR039545">
    <property type="entry name" value="PGAP2"/>
</dbReference>
<accession>A0AAN5D172</accession>
<evidence type="ECO:0000256" key="1">
    <source>
        <dbReference type="SAM" id="Phobius"/>
    </source>
</evidence>
<feature type="transmembrane region" description="Helical" evidence="1">
    <location>
        <begin position="175"/>
        <end position="198"/>
    </location>
</feature>
<sequence>KPVEWPAPEPKIFLPIKLLSFAATLLPAIGIYSCVLYTLTIGSAAISSLSLSGCPDVKSSLPPVSYSISSWEPQRFIWLLVLMAHLPVRLLIAIILPRVWGPGAGRLILLCCYFAEAASLVLVTVFHVNSIAGFGVHAFFFTSWALSSIFGMSMTIHLMRITNLKDRSKMFHRSFIAKICVLILFIFSFTSIGIFYPLSQRYCLGWAYAIFCIFEYALVGLSGVFWSLTMYEYSTAFAGLCVTAVRHE</sequence>
<proteinExistence type="predicted"/>